<dbReference type="Gene3D" id="3.30.70.330">
    <property type="match status" value="2"/>
</dbReference>
<name>A0A9W7MCM0_HIBTR</name>
<dbReference type="SMART" id="SM00360">
    <property type="entry name" value="RRM"/>
    <property type="match status" value="3"/>
</dbReference>
<evidence type="ECO:0000259" key="6">
    <source>
        <dbReference type="PROSITE" id="PS50102"/>
    </source>
</evidence>
<dbReference type="InterPro" id="IPR007201">
    <property type="entry name" value="Mei2-like_Rrm_C"/>
</dbReference>
<dbReference type="InterPro" id="IPR034453">
    <property type="entry name" value="MEI2-like_RRM1"/>
</dbReference>
<sequence length="826" mass="91587">MPFEIMAQRNAEGQVGFRKPKTMSDTQVRLLGNDLSCQHASSAASHHEEELFKSMEEVEAHTIGNLLPDEDDLFSGVIDDLGLNTHANKGDESEDFDLFSSGGGMEVEDDDHVSMVPRNSDLVRVLNGQGSSNGLIVGEHPSRTLFVRNINSNVEDSELKALFEQYGDIQTLYTACKQHGFITVSYNDIRAAQNAMRALQNKSLKCRKLAIQYSTPKEKNQSENDVNQGTLVVFNLDSSVSTDELQQIFCAFGEIKEIRGTPHKHDHKFIEFYDVKAAEAAFHALNRNDIAGKLIKLEPIRLWGFRNFMQQPELEQDEPNPCKSTFDELSSGNSVAPGIAGSGCMGNGSSQVVAPVRTFVEPHRSSCVPINLASLARVAPIREPNHSLDEMKFANQGVQNFHLHSLPEFHDCLANGIPFNSYSTITDMAGSVSPMMAEGLHNRHIRGARSNGHLSQPNAGVFWSPGNGSLPLNGNHYMWNNSHSPHYDLPSAMAWANSPSFVNGIHANHIPHITAFPRAPPVMVNVGSPVHHHIGSRPPVNSAFWDRRHPYTGESPEASGFHLGSLGRMGFPRSSLAHPLEFTSHNIFSHGGGNCTNLTKNGGVHSSQQMGHLFPGRNPVISMPASVDSPNDCVRSLSYRRNESNSSNGDKKQFELDIDRIIHGEDSRTTLMIKNIPNKYTSKMLLAAIDEHCRGTYDFIYLPIDFKNKCNVGYAFINMIDPQQIIPLYKAFNGKKWEKFNSEKVASIAYARIQGKAALITHFQNSSLMNEDKRCRPILFHTNGPNAGDQEPFPMGTNIRPRPRRPRTTVNTEESDSLWSSSKDSD</sequence>
<evidence type="ECO:0000256" key="2">
    <source>
        <dbReference type="ARBA" id="ARBA00022884"/>
    </source>
</evidence>
<dbReference type="CDD" id="cd12524">
    <property type="entry name" value="RRM1_MEI2_like"/>
    <property type="match status" value="1"/>
</dbReference>
<dbReference type="Proteomes" id="UP001165190">
    <property type="component" value="Unassembled WGS sequence"/>
</dbReference>
<keyword evidence="1" id="KW-0677">Repeat</keyword>
<dbReference type="GO" id="GO:0051321">
    <property type="term" value="P:meiotic cell cycle"/>
    <property type="evidence" value="ECO:0007669"/>
    <property type="project" value="UniProtKB-KW"/>
</dbReference>
<dbReference type="GO" id="GO:0003723">
    <property type="term" value="F:RNA binding"/>
    <property type="evidence" value="ECO:0007669"/>
    <property type="project" value="UniProtKB-UniRule"/>
</dbReference>
<gene>
    <name evidence="7" type="ORF">HRI_003208200</name>
</gene>
<evidence type="ECO:0000256" key="5">
    <source>
        <dbReference type="SAM" id="MobiDB-lite"/>
    </source>
</evidence>
<evidence type="ECO:0000313" key="8">
    <source>
        <dbReference type="Proteomes" id="UP001165190"/>
    </source>
</evidence>
<feature type="compositionally biased region" description="Low complexity" evidence="5">
    <location>
        <begin position="817"/>
        <end position="826"/>
    </location>
</feature>
<dbReference type="PROSITE" id="PS50102">
    <property type="entry name" value="RRM"/>
    <property type="match status" value="2"/>
</dbReference>
<keyword evidence="2 4" id="KW-0694">RNA-binding</keyword>
<feature type="domain" description="RRM" evidence="6">
    <location>
        <begin position="143"/>
        <end position="216"/>
    </location>
</feature>
<organism evidence="7 8">
    <name type="scientific">Hibiscus trionum</name>
    <name type="common">Flower of an hour</name>
    <dbReference type="NCBI Taxonomy" id="183268"/>
    <lineage>
        <taxon>Eukaryota</taxon>
        <taxon>Viridiplantae</taxon>
        <taxon>Streptophyta</taxon>
        <taxon>Embryophyta</taxon>
        <taxon>Tracheophyta</taxon>
        <taxon>Spermatophyta</taxon>
        <taxon>Magnoliopsida</taxon>
        <taxon>eudicotyledons</taxon>
        <taxon>Gunneridae</taxon>
        <taxon>Pentapetalae</taxon>
        <taxon>rosids</taxon>
        <taxon>malvids</taxon>
        <taxon>Malvales</taxon>
        <taxon>Malvaceae</taxon>
        <taxon>Malvoideae</taxon>
        <taxon>Hibiscus</taxon>
    </lineage>
</organism>
<dbReference type="InterPro" id="IPR034454">
    <property type="entry name" value="MEI2-like_RRM3"/>
</dbReference>
<evidence type="ECO:0000313" key="7">
    <source>
        <dbReference type="EMBL" id="GMI95389.1"/>
    </source>
</evidence>
<dbReference type="EMBL" id="BSYR01000027">
    <property type="protein sequence ID" value="GMI95389.1"/>
    <property type="molecule type" value="Genomic_DNA"/>
</dbReference>
<reference evidence="7" key="1">
    <citation type="submission" date="2023-05" db="EMBL/GenBank/DDBJ databases">
        <title>Genome and transcriptome analyses reveal genes involved in the formation of fine ridges on petal epidermal cells in Hibiscus trionum.</title>
        <authorList>
            <person name="Koshimizu S."/>
            <person name="Masuda S."/>
            <person name="Ishii T."/>
            <person name="Shirasu K."/>
            <person name="Hoshino A."/>
            <person name="Arita M."/>
        </authorList>
    </citation>
    <scope>NUCLEOTIDE SEQUENCE</scope>
    <source>
        <strain evidence="7">Hamamatsu line</strain>
    </source>
</reference>
<dbReference type="AlphaFoldDB" id="A0A9W7MCM0"/>
<evidence type="ECO:0000256" key="4">
    <source>
        <dbReference type="PROSITE-ProRule" id="PRU00176"/>
    </source>
</evidence>
<feature type="region of interest" description="Disordered" evidence="5">
    <location>
        <begin position="780"/>
        <end position="826"/>
    </location>
</feature>
<dbReference type="SUPFAM" id="SSF54928">
    <property type="entry name" value="RNA-binding domain, RBD"/>
    <property type="match status" value="2"/>
</dbReference>
<comment type="caution">
    <text evidence="7">The sequence shown here is derived from an EMBL/GenBank/DDBJ whole genome shotgun (WGS) entry which is preliminary data.</text>
</comment>
<keyword evidence="8" id="KW-1185">Reference proteome</keyword>
<feature type="domain" description="RRM" evidence="6">
    <location>
        <begin position="229"/>
        <end position="302"/>
    </location>
</feature>
<proteinExistence type="predicted"/>
<evidence type="ECO:0000256" key="1">
    <source>
        <dbReference type="ARBA" id="ARBA00022737"/>
    </source>
</evidence>
<dbReference type="CDD" id="cd12531">
    <property type="entry name" value="RRM3_MEI2_like"/>
    <property type="match status" value="1"/>
</dbReference>
<dbReference type="InterPro" id="IPR012677">
    <property type="entry name" value="Nucleotide-bd_a/b_plait_sf"/>
</dbReference>
<keyword evidence="3" id="KW-0469">Meiosis</keyword>
<dbReference type="InterPro" id="IPR000504">
    <property type="entry name" value="RRM_dom"/>
</dbReference>
<dbReference type="PANTHER" id="PTHR23189">
    <property type="entry name" value="RNA RECOGNITION MOTIF-CONTAINING"/>
    <property type="match status" value="1"/>
</dbReference>
<dbReference type="OrthoDB" id="417481at2759"/>
<evidence type="ECO:0000256" key="3">
    <source>
        <dbReference type="ARBA" id="ARBA00023254"/>
    </source>
</evidence>
<protein>
    <submittedName>
        <fullName evidence="7">MEI2-like 4</fullName>
    </submittedName>
</protein>
<dbReference type="InterPro" id="IPR035979">
    <property type="entry name" value="RBD_domain_sf"/>
</dbReference>
<dbReference type="FunFam" id="3.30.70.330:FF:000101">
    <property type="entry name" value="Protein MEI2-like 1"/>
    <property type="match status" value="1"/>
</dbReference>
<dbReference type="Pfam" id="PF00076">
    <property type="entry name" value="RRM_1"/>
    <property type="match status" value="2"/>
</dbReference>
<accession>A0A9W7MCM0</accession>
<dbReference type="Pfam" id="PF04059">
    <property type="entry name" value="RRM_2"/>
    <property type="match status" value="1"/>
</dbReference>